<dbReference type="Proteomes" id="UP000005018">
    <property type="component" value="Chromosome 2"/>
</dbReference>
<proteinExistence type="predicted"/>
<protein>
    <submittedName>
        <fullName evidence="2">Uncharacterized protein</fullName>
    </submittedName>
</protein>
<dbReference type="EMBL" id="HE681720">
    <property type="protein sequence ID" value="CCG22773.1"/>
    <property type="molecule type" value="Genomic_DNA"/>
</dbReference>
<dbReference type="GeneID" id="14538980"/>
<evidence type="ECO:0000256" key="1">
    <source>
        <dbReference type="SAM" id="MobiDB-lite"/>
    </source>
</evidence>
<reference evidence="2 3" key="1">
    <citation type="journal article" date="2012" name="PLoS ONE">
        <title>Sequence and analysis of the genome of the pathogenic yeast Candida orthopsilosis.</title>
        <authorList>
            <person name="Riccombeni A."/>
            <person name="Vidanes G."/>
            <person name="Proux-Wera E."/>
            <person name="Wolfe K.H."/>
            <person name="Butler G."/>
        </authorList>
    </citation>
    <scope>NUCLEOTIDE SEQUENCE [LARGE SCALE GENOMIC DNA]</scope>
    <source>
        <strain evidence="2 3">Co 90-125</strain>
    </source>
</reference>
<name>H8X252_CANO9</name>
<feature type="region of interest" description="Disordered" evidence="1">
    <location>
        <begin position="1"/>
        <end position="21"/>
    </location>
</feature>
<feature type="region of interest" description="Disordered" evidence="1">
    <location>
        <begin position="275"/>
        <end position="294"/>
    </location>
</feature>
<dbReference type="KEGG" id="cot:CORT_0B10720"/>
<sequence>MATGIYTPSSHNTTLPSPCESSITLNPSSDISQQFDSKYLSTYLQTRLAIIKQETECARPRNSNCLLQTTEEEEVEEEGTEETEGEVLEIHDAGSSSISRASSSLQQTEITIIYNHQEITIKLTSILSLINSYATNKITIDQLTINHLFLYMFYHQLVLFPTRQQQIFIGQFTIIHLGKSYIFEYANNNINNSTHNNTVSSQRVLNADHLISELKIHQYPKLFLHIRENSMSIGNQKLSLVEIGNFISRIVNFVDKSSGQVTYVETIKMKLKRSKSSQSNTTIKNNTIRTDDKVSKRTKIKQELVRALHRLYT</sequence>
<organism evidence="2 3">
    <name type="scientific">Candida orthopsilosis (strain 90-125)</name>
    <name type="common">Yeast</name>
    <dbReference type="NCBI Taxonomy" id="1136231"/>
    <lineage>
        <taxon>Eukaryota</taxon>
        <taxon>Fungi</taxon>
        <taxon>Dikarya</taxon>
        <taxon>Ascomycota</taxon>
        <taxon>Saccharomycotina</taxon>
        <taxon>Pichiomycetes</taxon>
        <taxon>Debaryomycetaceae</taxon>
        <taxon>Candida/Lodderomyces clade</taxon>
        <taxon>Candida</taxon>
    </lineage>
</organism>
<dbReference type="OrthoDB" id="4022859at2759"/>
<evidence type="ECO:0000313" key="3">
    <source>
        <dbReference type="Proteomes" id="UP000005018"/>
    </source>
</evidence>
<keyword evidence="3" id="KW-1185">Reference proteome</keyword>
<evidence type="ECO:0000313" key="2">
    <source>
        <dbReference type="EMBL" id="CCG22773.1"/>
    </source>
</evidence>
<feature type="compositionally biased region" description="Polar residues" evidence="1">
    <location>
        <begin position="276"/>
        <end position="288"/>
    </location>
</feature>
<gene>
    <name evidence="2" type="ORF">CORT_0B10720</name>
</gene>
<dbReference type="RefSeq" id="XP_003868208.1">
    <property type="nucleotide sequence ID" value="XM_003868160.1"/>
</dbReference>
<accession>H8X252</accession>
<dbReference type="HOGENOM" id="CLU_888516_0_0_1"/>
<dbReference type="AlphaFoldDB" id="H8X252"/>